<evidence type="ECO:0000256" key="2">
    <source>
        <dbReference type="ARBA" id="ARBA00022741"/>
    </source>
</evidence>
<organism evidence="5 6">
    <name type="scientific">Candidatus Magnetominusculus xianensis</name>
    <dbReference type="NCBI Taxonomy" id="1748249"/>
    <lineage>
        <taxon>Bacteria</taxon>
        <taxon>Pseudomonadati</taxon>
        <taxon>Nitrospirota</taxon>
        <taxon>Nitrospiria</taxon>
        <taxon>Nitrospirales</taxon>
        <taxon>Nitrospiraceae</taxon>
        <taxon>Candidatus Magnetominusculus</taxon>
    </lineage>
</organism>
<evidence type="ECO:0000259" key="4">
    <source>
        <dbReference type="PROSITE" id="PS00662"/>
    </source>
</evidence>
<dbReference type="CDD" id="cd01129">
    <property type="entry name" value="PulE-GspE-like"/>
    <property type="match status" value="1"/>
</dbReference>
<dbReference type="Gene3D" id="3.40.50.300">
    <property type="entry name" value="P-loop containing nucleotide triphosphate hydrolases"/>
    <property type="match status" value="1"/>
</dbReference>
<keyword evidence="3" id="KW-0067">ATP-binding</keyword>
<dbReference type="InterPro" id="IPR001482">
    <property type="entry name" value="T2SS/T4SS_dom"/>
</dbReference>
<dbReference type="EMBL" id="LNQR01000034">
    <property type="protein sequence ID" value="KWT90986.1"/>
    <property type="molecule type" value="Genomic_DNA"/>
</dbReference>
<dbReference type="Gene3D" id="3.30.450.90">
    <property type="match status" value="1"/>
</dbReference>
<comment type="caution">
    <text evidence="5">The sequence shown here is derived from an EMBL/GenBank/DDBJ whole genome shotgun (WGS) entry which is preliminary data.</text>
</comment>
<dbReference type="InterPro" id="IPR037257">
    <property type="entry name" value="T2SS_E_N_sf"/>
</dbReference>
<dbReference type="Proteomes" id="UP000060487">
    <property type="component" value="Unassembled WGS sequence"/>
</dbReference>
<dbReference type="RefSeq" id="WP_085051713.1">
    <property type="nucleotide sequence ID" value="NZ_LNQR01000034.1"/>
</dbReference>
<proteinExistence type="inferred from homology"/>
<dbReference type="PANTHER" id="PTHR30258:SF2">
    <property type="entry name" value="COMG OPERON PROTEIN 1"/>
    <property type="match status" value="1"/>
</dbReference>
<evidence type="ECO:0000313" key="6">
    <source>
        <dbReference type="Proteomes" id="UP000060487"/>
    </source>
</evidence>
<protein>
    <submittedName>
        <fullName evidence="5">Type II secretion system protein E</fullName>
    </submittedName>
</protein>
<dbReference type="InterPro" id="IPR003593">
    <property type="entry name" value="AAA+_ATPase"/>
</dbReference>
<name>A0ABR5SH17_9BACT</name>
<keyword evidence="6" id="KW-1185">Reference proteome</keyword>
<dbReference type="Pfam" id="PF00437">
    <property type="entry name" value="T2SSE"/>
    <property type="match status" value="1"/>
</dbReference>
<dbReference type="SMART" id="SM00382">
    <property type="entry name" value="AAA"/>
    <property type="match status" value="1"/>
</dbReference>
<reference evidence="5 6" key="1">
    <citation type="submission" date="2015-11" db="EMBL/GenBank/DDBJ databases">
        <authorList>
            <person name="Lin W."/>
        </authorList>
    </citation>
    <scope>NUCLEOTIDE SEQUENCE [LARGE SCALE GENOMIC DNA]</scope>
    <source>
        <strain evidence="5 6">HCH-1</strain>
    </source>
</reference>
<dbReference type="PROSITE" id="PS00662">
    <property type="entry name" value="T2SP_E"/>
    <property type="match status" value="1"/>
</dbReference>
<dbReference type="InterPro" id="IPR027417">
    <property type="entry name" value="P-loop_NTPase"/>
</dbReference>
<evidence type="ECO:0000256" key="1">
    <source>
        <dbReference type="ARBA" id="ARBA00006611"/>
    </source>
</evidence>
<keyword evidence="2" id="KW-0547">Nucleotide-binding</keyword>
<comment type="similarity">
    <text evidence="1">Belongs to the GSP E family.</text>
</comment>
<feature type="domain" description="Bacterial type II secretion system protein E" evidence="4">
    <location>
        <begin position="380"/>
        <end position="394"/>
    </location>
</feature>
<evidence type="ECO:0000313" key="5">
    <source>
        <dbReference type="EMBL" id="KWT90986.1"/>
    </source>
</evidence>
<dbReference type="PANTHER" id="PTHR30258">
    <property type="entry name" value="TYPE II SECRETION SYSTEM PROTEIN GSPE-RELATED"/>
    <property type="match status" value="1"/>
</dbReference>
<gene>
    <name evidence="5" type="primary">gspE</name>
    <name evidence="5" type="ORF">ASN18_1070</name>
</gene>
<dbReference type="SUPFAM" id="SSF160246">
    <property type="entry name" value="EspE N-terminal domain-like"/>
    <property type="match status" value="1"/>
</dbReference>
<dbReference type="SUPFAM" id="SSF52540">
    <property type="entry name" value="P-loop containing nucleoside triphosphate hydrolases"/>
    <property type="match status" value="1"/>
</dbReference>
<evidence type="ECO:0000256" key="3">
    <source>
        <dbReference type="ARBA" id="ARBA00022840"/>
    </source>
</evidence>
<sequence>MLIGQLLSELFGIGSSEIDKALELQKEVGGYIGQILISMGAVNEIQLMAALSKQLGIPLFDKESHSEINTDFYANIAGLIDTEYLLRQNYLPIAAEFTEGQEDTPIRCRSIVFITNDPLKSSVLDYASKVLGCYPVLMLAPGQVINELARPLHTFDKDLVSLTVDDNPELLREMASEAPVIKFLNNVLSNAVELRASDIHMEPSESSCRIKLRIDGVLHESETVNEKLFLALVSRVKLLARLDIAEKRLPQDGKFSTKISATLIDVRVSSIPFAIGEGVVMRLLYRERLTFDITKLGIEKDVAPTILELINMPYGILLVTGPTGSGKTTSLYSMLSSLDKKEKKIITVEDPVEYKIDGINQIQVKDEIGLSFAACLRSILRHDPDVIMVGEIRDPETAAVAVQSALTGHLVLSTLHTNDAPSSLFRLIEMGLEGYLLNASILGIIAQRIIRRNCQFCSEPVEPSKALLDKYPIMPLYEKYKDALGLTFNMRHGTGCRKCAGTGYRGMIAVYEVFKYTEDLKEQFLKEQSIISMRRTLVENHGFRSLREDGLLKVIAGTTTVEEVLRVS</sequence>
<accession>A0ABR5SH17</accession>